<dbReference type="HAMAP" id="MF_00201">
    <property type="entry name" value="RecO"/>
    <property type="match status" value="1"/>
</dbReference>
<evidence type="ECO:0000313" key="11">
    <source>
        <dbReference type="EMBL" id="RAV34688.1"/>
    </source>
</evidence>
<accession>A0A364VDJ5</accession>
<evidence type="ECO:0000256" key="6">
    <source>
        <dbReference type="ARBA" id="ARBA00023204"/>
    </source>
</evidence>
<dbReference type="OrthoDB" id="9812244at2"/>
<dbReference type="RefSeq" id="WP_112768864.1">
    <property type="nucleotide sequence ID" value="NZ_CP063191.1"/>
</dbReference>
<feature type="domain" description="DNA replication/recombination mediator RecO N-terminal" evidence="9">
    <location>
        <begin position="17"/>
        <end position="92"/>
    </location>
</feature>
<proteinExistence type="inferred from homology"/>
<dbReference type="Proteomes" id="UP000251047">
    <property type="component" value="Unassembled WGS sequence"/>
</dbReference>
<comment type="similarity">
    <text evidence="2 8">Belongs to the RecO family.</text>
</comment>
<evidence type="ECO:0000256" key="3">
    <source>
        <dbReference type="ARBA" id="ARBA00021310"/>
    </source>
</evidence>
<evidence type="ECO:0000259" key="9">
    <source>
        <dbReference type="Pfam" id="PF11967"/>
    </source>
</evidence>
<dbReference type="EMBL" id="PHQP01000008">
    <property type="protein sequence ID" value="RAV34688.1"/>
    <property type="molecule type" value="Genomic_DNA"/>
</dbReference>
<dbReference type="InterPro" id="IPR042242">
    <property type="entry name" value="RecO_C"/>
</dbReference>
<protein>
    <recommendedName>
        <fullName evidence="3 8">DNA repair protein RecO</fullName>
    </recommendedName>
    <alternativeName>
        <fullName evidence="7 8">Recombination protein O</fullName>
    </alternativeName>
</protein>
<evidence type="ECO:0000256" key="5">
    <source>
        <dbReference type="ARBA" id="ARBA00023172"/>
    </source>
</evidence>
<dbReference type="AlphaFoldDB" id="A0A364VDJ5"/>
<evidence type="ECO:0000313" key="13">
    <source>
        <dbReference type="Proteomes" id="UP000251577"/>
    </source>
</evidence>
<keyword evidence="13" id="KW-1185">Reference proteome</keyword>
<comment type="function">
    <text evidence="1 8">Involved in DNA repair and RecF pathway recombination.</text>
</comment>
<dbReference type="InterPro" id="IPR037278">
    <property type="entry name" value="ARFGAP/RecO"/>
</dbReference>
<dbReference type="PANTHER" id="PTHR33991">
    <property type="entry name" value="DNA REPAIR PROTEIN RECO"/>
    <property type="match status" value="1"/>
</dbReference>
<dbReference type="GO" id="GO:0006310">
    <property type="term" value="P:DNA recombination"/>
    <property type="evidence" value="ECO:0007669"/>
    <property type="project" value="UniProtKB-UniRule"/>
</dbReference>
<sequence length="256" mass="27407">MSAAPARRSWRPTRPNYRDQAFVVRSHKLGEADLILVLLTREHGVVRGVAKGIRKTKSRFGSRLDRFSRVDVQLYPGRNLANITDAATVATYAAAIVADPDRYFAGVAMLEMSQYFGAAEGAGQAVFTYLDAALARLAGPEGDLPPVCVADGFVLRCLEETGWMPSLVDCSQCGKPGPHRAFHPAAGGAVCVTCRPPGSATPPPQAVRLLWLLWQGRLGTAETVAREPGIAAAAHQLLVSHVRHQVDVPATAYGSL</sequence>
<dbReference type="GO" id="GO:0043590">
    <property type="term" value="C:bacterial nucleoid"/>
    <property type="evidence" value="ECO:0007669"/>
    <property type="project" value="TreeGrafter"/>
</dbReference>
<dbReference type="InterPro" id="IPR022572">
    <property type="entry name" value="DNA_rep/recomb_RecO_N"/>
</dbReference>
<evidence type="ECO:0000256" key="7">
    <source>
        <dbReference type="ARBA" id="ARBA00033409"/>
    </source>
</evidence>
<dbReference type="SUPFAM" id="SSF57863">
    <property type="entry name" value="ArfGap/RecO-like zinc finger"/>
    <property type="match status" value="1"/>
</dbReference>
<comment type="caution">
    <text evidence="11">The sequence shown here is derived from an EMBL/GenBank/DDBJ whole genome shotgun (WGS) entry which is preliminary data.</text>
</comment>
<dbReference type="EMBL" id="QHCV01000002">
    <property type="protein sequence ID" value="RAV33113.1"/>
    <property type="molecule type" value="Genomic_DNA"/>
</dbReference>
<keyword evidence="6 8" id="KW-0234">DNA repair</keyword>
<keyword evidence="5 8" id="KW-0233">DNA recombination</keyword>
<reference evidence="12 13" key="1">
    <citation type="journal article" date="2018" name="Syst. Appl. Microbiol.">
        <title>Corynebacterium heidelbergense sp. nov., isolated from the preen glands of Egyptian geese (Alopochen aegyptiacus).</title>
        <authorList>
            <person name="Braun M.S."/>
            <person name="Wang E."/>
            <person name="Zimmermann S."/>
            <person name="Wink M."/>
        </authorList>
    </citation>
    <scope>NUCLEOTIDE SEQUENCE [LARGE SCALE GENOMIC DNA]</scope>
    <source>
        <strain evidence="10 13">647</strain>
        <strain evidence="11 12">DSM 104638</strain>
    </source>
</reference>
<gene>
    <name evidence="8" type="primary">recO</name>
    <name evidence="11" type="ORF">CWC39_02070</name>
    <name evidence="10" type="ORF">DLJ54_00380</name>
</gene>
<organism evidence="11 12">
    <name type="scientific">Corynebacterium heidelbergense</name>
    <dbReference type="NCBI Taxonomy" id="2055947"/>
    <lineage>
        <taxon>Bacteria</taxon>
        <taxon>Bacillati</taxon>
        <taxon>Actinomycetota</taxon>
        <taxon>Actinomycetes</taxon>
        <taxon>Mycobacteriales</taxon>
        <taxon>Corynebacteriaceae</taxon>
        <taxon>Corynebacterium</taxon>
    </lineage>
</organism>
<dbReference type="Proteomes" id="UP000251577">
    <property type="component" value="Unassembled WGS sequence"/>
</dbReference>
<dbReference type="Gene3D" id="2.40.50.140">
    <property type="entry name" value="Nucleic acid-binding proteins"/>
    <property type="match status" value="1"/>
</dbReference>
<evidence type="ECO:0000256" key="2">
    <source>
        <dbReference type="ARBA" id="ARBA00007452"/>
    </source>
</evidence>
<evidence type="ECO:0000256" key="1">
    <source>
        <dbReference type="ARBA" id="ARBA00003065"/>
    </source>
</evidence>
<evidence type="ECO:0000313" key="12">
    <source>
        <dbReference type="Proteomes" id="UP000251047"/>
    </source>
</evidence>
<dbReference type="InterPro" id="IPR003717">
    <property type="entry name" value="RecO"/>
</dbReference>
<keyword evidence="4 8" id="KW-0227">DNA damage</keyword>
<evidence type="ECO:0000256" key="8">
    <source>
        <dbReference type="HAMAP-Rule" id="MF_00201"/>
    </source>
</evidence>
<evidence type="ECO:0000256" key="4">
    <source>
        <dbReference type="ARBA" id="ARBA00022763"/>
    </source>
</evidence>
<name>A0A364VDJ5_9CORY</name>
<dbReference type="Pfam" id="PF02565">
    <property type="entry name" value="RecO_C"/>
    <property type="match status" value="1"/>
</dbReference>
<dbReference type="NCBIfam" id="TIGR00613">
    <property type="entry name" value="reco"/>
    <property type="match status" value="1"/>
</dbReference>
<dbReference type="SUPFAM" id="SSF50249">
    <property type="entry name" value="Nucleic acid-binding proteins"/>
    <property type="match status" value="1"/>
</dbReference>
<evidence type="ECO:0000313" key="10">
    <source>
        <dbReference type="EMBL" id="RAV33113.1"/>
    </source>
</evidence>
<dbReference type="GO" id="GO:0006302">
    <property type="term" value="P:double-strand break repair"/>
    <property type="evidence" value="ECO:0007669"/>
    <property type="project" value="TreeGrafter"/>
</dbReference>
<dbReference type="PANTHER" id="PTHR33991:SF1">
    <property type="entry name" value="DNA REPAIR PROTEIN RECO"/>
    <property type="match status" value="1"/>
</dbReference>
<dbReference type="Pfam" id="PF11967">
    <property type="entry name" value="RecO_N"/>
    <property type="match status" value="1"/>
</dbReference>
<dbReference type="Gene3D" id="1.20.1440.120">
    <property type="entry name" value="Recombination protein O, C-terminal domain"/>
    <property type="match status" value="1"/>
</dbReference>
<dbReference type="InterPro" id="IPR012340">
    <property type="entry name" value="NA-bd_OB-fold"/>
</dbReference>